<evidence type="ECO:0000313" key="1">
    <source>
        <dbReference type="EMBL" id="KAH9418215.1"/>
    </source>
</evidence>
<name>A0ABQ8J746_DERPT</name>
<accession>A0ABQ8J746</accession>
<reference evidence="1 2" key="2">
    <citation type="journal article" date="2022" name="Mol. Biol. Evol.">
        <title>Comparative Genomics Reveals Insights into the Divergent Evolution of Astigmatic Mites and Household Pest Adaptations.</title>
        <authorList>
            <person name="Xiong Q."/>
            <person name="Wan A.T."/>
            <person name="Liu X."/>
            <person name="Fung C.S."/>
            <person name="Xiao X."/>
            <person name="Malainual N."/>
            <person name="Hou J."/>
            <person name="Wang L."/>
            <person name="Wang M."/>
            <person name="Yang K.Y."/>
            <person name="Cui Y."/>
            <person name="Leung E.L."/>
            <person name="Nong W."/>
            <person name="Shin S.K."/>
            <person name="Au S.W."/>
            <person name="Jeong K.Y."/>
            <person name="Chew F.T."/>
            <person name="Hui J.H."/>
            <person name="Leung T.F."/>
            <person name="Tungtrongchitr A."/>
            <person name="Zhong N."/>
            <person name="Liu Z."/>
            <person name="Tsui S.K."/>
        </authorList>
    </citation>
    <scope>NUCLEOTIDE SEQUENCE [LARGE SCALE GENOMIC DNA]</scope>
    <source>
        <strain evidence="1">Derp</strain>
    </source>
</reference>
<reference evidence="1 2" key="1">
    <citation type="journal article" date="2018" name="J. Allergy Clin. Immunol.">
        <title>High-quality assembly of Dermatophagoides pteronyssinus genome and transcriptome reveals a wide range of novel allergens.</title>
        <authorList>
            <person name="Liu X.Y."/>
            <person name="Yang K.Y."/>
            <person name="Wang M.Q."/>
            <person name="Kwok J.S."/>
            <person name="Zeng X."/>
            <person name="Yang Z."/>
            <person name="Xiao X.J."/>
            <person name="Lau C.P."/>
            <person name="Li Y."/>
            <person name="Huang Z.M."/>
            <person name="Ba J.G."/>
            <person name="Yim A.K."/>
            <person name="Ouyang C.Y."/>
            <person name="Ngai S.M."/>
            <person name="Chan T.F."/>
            <person name="Leung E.L."/>
            <person name="Liu L."/>
            <person name="Liu Z.G."/>
            <person name="Tsui S.K."/>
        </authorList>
    </citation>
    <scope>NUCLEOTIDE SEQUENCE [LARGE SCALE GENOMIC DNA]</scope>
    <source>
        <strain evidence="1">Derp</strain>
    </source>
</reference>
<proteinExistence type="predicted"/>
<evidence type="ECO:0000313" key="2">
    <source>
        <dbReference type="Proteomes" id="UP000887458"/>
    </source>
</evidence>
<sequence length="288" mass="34694">MDVLNKSDDYYQMMMARKKQIFLFEHILWSLANILDNVKKSESLQSSIELKYFINILEILEKFHSKLTNSTDDMLINLVRNSSLIIYLILSKQNSSDQSNEIQINQEIPIKMIKYMNEILAEKKSYKLQWNICIGFSYLFPMENFIKLCDVDDLIDRIMNTLYQTFLNSINHKVQSYSIYTISCIYDLKIFEKYLPKLWSSLTKKFIENLFIVPIHNRHTWLDRFIFVIEKFFIEFVQPNDQDDVRKDYEKLIEFLANEIQMKHSDLDDEIQIKLEKLFDFLQTEKKF</sequence>
<protein>
    <submittedName>
        <fullName evidence="1">Uncharacterized protein</fullName>
    </submittedName>
</protein>
<keyword evidence="2" id="KW-1185">Reference proteome</keyword>
<comment type="caution">
    <text evidence="1">The sequence shown here is derived from an EMBL/GenBank/DDBJ whole genome shotgun (WGS) entry which is preliminary data.</text>
</comment>
<dbReference type="Proteomes" id="UP000887458">
    <property type="component" value="Unassembled WGS sequence"/>
</dbReference>
<gene>
    <name evidence="1" type="ORF">DERP_010769</name>
</gene>
<dbReference type="EMBL" id="NJHN03000065">
    <property type="protein sequence ID" value="KAH9418215.1"/>
    <property type="molecule type" value="Genomic_DNA"/>
</dbReference>
<dbReference type="SUPFAM" id="SSF48371">
    <property type="entry name" value="ARM repeat"/>
    <property type="match status" value="1"/>
</dbReference>
<organism evidence="1 2">
    <name type="scientific">Dermatophagoides pteronyssinus</name>
    <name type="common">European house dust mite</name>
    <dbReference type="NCBI Taxonomy" id="6956"/>
    <lineage>
        <taxon>Eukaryota</taxon>
        <taxon>Metazoa</taxon>
        <taxon>Ecdysozoa</taxon>
        <taxon>Arthropoda</taxon>
        <taxon>Chelicerata</taxon>
        <taxon>Arachnida</taxon>
        <taxon>Acari</taxon>
        <taxon>Acariformes</taxon>
        <taxon>Sarcoptiformes</taxon>
        <taxon>Astigmata</taxon>
        <taxon>Psoroptidia</taxon>
        <taxon>Analgoidea</taxon>
        <taxon>Pyroglyphidae</taxon>
        <taxon>Dermatophagoidinae</taxon>
        <taxon>Dermatophagoides</taxon>
    </lineage>
</organism>
<dbReference type="InterPro" id="IPR016024">
    <property type="entry name" value="ARM-type_fold"/>
</dbReference>